<comment type="caution">
    <text evidence="2">The sequence shown here is derived from an EMBL/GenBank/DDBJ whole genome shotgun (WGS) entry which is preliminary data.</text>
</comment>
<dbReference type="GO" id="GO:0009231">
    <property type="term" value="P:riboflavin biosynthetic process"/>
    <property type="evidence" value="ECO:0007669"/>
    <property type="project" value="InterPro"/>
</dbReference>
<organism evidence="2 3">
    <name type="scientific">Cellulomonas hominis</name>
    <dbReference type="NCBI Taxonomy" id="156981"/>
    <lineage>
        <taxon>Bacteria</taxon>
        <taxon>Bacillati</taxon>
        <taxon>Actinomycetota</taxon>
        <taxon>Actinomycetes</taxon>
        <taxon>Micrococcales</taxon>
        <taxon>Cellulomonadaceae</taxon>
        <taxon>Cellulomonas</taxon>
    </lineage>
</organism>
<dbReference type="GO" id="GO:0008703">
    <property type="term" value="F:5-amino-6-(5-phosphoribosylamino)uracil reductase activity"/>
    <property type="evidence" value="ECO:0007669"/>
    <property type="project" value="InterPro"/>
</dbReference>
<accession>A0A7Z8K3Y4</accession>
<evidence type="ECO:0000313" key="2">
    <source>
        <dbReference type="EMBL" id="TKR27491.1"/>
    </source>
</evidence>
<dbReference type="SUPFAM" id="SSF53597">
    <property type="entry name" value="Dihydrofolate reductase-like"/>
    <property type="match status" value="1"/>
</dbReference>
<dbReference type="InterPro" id="IPR002734">
    <property type="entry name" value="RibDG_C"/>
</dbReference>
<name>A0A7Z8K3Y4_9CELL</name>
<dbReference type="Pfam" id="PF01872">
    <property type="entry name" value="RibD_C"/>
    <property type="match status" value="1"/>
</dbReference>
<gene>
    <name evidence="2" type="ORF">FA014_00305</name>
</gene>
<dbReference type="RefSeq" id="WP_154727718.1">
    <property type="nucleotide sequence ID" value="NZ_SZYE01000001.1"/>
</dbReference>
<dbReference type="Gene3D" id="3.40.430.10">
    <property type="entry name" value="Dihydrofolate Reductase, subunit A"/>
    <property type="match status" value="1"/>
</dbReference>
<feature type="domain" description="Bacterial bifunctional deaminase-reductase C-terminal" evidence="1">
    <location>
        <begin position="4"/>
        <end position="176"/>
    </location>
</feature>
<reference evidence="2 3" key="1">
    <citation type="submission" date="2019-05" db="EMBL/GenBank/DDBJ databases">
        <title>Genome sequence of Cellulomonas hominis strain CS1.</title>
        <authorList>
            <person name="Belmont J."/>
            <person name="Maclea K.S."/>
        </authorList>
    </citation>
    <scope>NUCLEOTIDE SEQUENCE [LARGE SCALE GENOMIC DNA]</scope>
    <source>
        <strain evidence="2 3">CS1</strain>
    </source>
</reference>
<dbReference type="InterPro" id="IPR024072">
    <property type="entry name" value="DHFR-like_dom_sf"/>
</dbReference>
<dbReference type="PANTHER" id="PTHR38011:SF11">
    <property type="entry name" value="2,5-DIAMINO-6-RIBOSYLAMINO-4(3H)-PYRIMIDINONE 5'-PHOSPHATE REDUCTASE"/>
    <property type="match status" value="1"/>
</dbReference>
<sequence>MARLVYSAITSLDGFVADRDGRFGWSMPDEAVHQRVNELHRGVGTYLYGRRLYDVMVAWETMETADEPPAVQEYAQLWRAAHKVVYSTTLTEPRSTRTQVETTFDPDAVRRLLHSSSHDVLIGGAHLAGQALRAGLVDEVHLFVSPVLVGGGTRALPRDVRVDLELLGLERFANGVAHLHHRVHQVH</sequence>
<dbReference type="EMBL" id="SZYE01000001">
    <property type="protein sequence ID" value="TKR27491.1"/>
    <property type="molecule type" value="Genomic_DNA"/>
</dbReference>
<dbReference type="Proteomes" id="UP000308121">
    <property type="component" value="Unassembled WGS sequence"/>
</dbReference>
<proteinExistence type="predicted"/>
<evidence type="ECO:0000259" key="1">
    <source>
        <dbReference type="Pfam" id="PF01872"/>
    </source>
</evidence>
<dbReference type="AlphaFoldDB" id="A0A7Z8K3Y4"/>
<protein>
    <submittedName>
        <fullName evidence="2">Deaminase</fullName>
    </submittedName>
</protein>
<dbReference type="OrthoDB" id="7949219at2"/>
<evidence type="ECO:0000313" key="3">
    <source>
        <dbReference type="Proteomes" id="UP000308121"/>
    </source>
</evidence>
<dbReference type="InterPro" id="IPR050765">
    <property type="entry name" value="Riboflavin_Biosynth_HTPR"/>
</dbReference>
<dbReference type="PANTHER" id="PTHR38011">
    <property type="entry name" value="DIHYDROFOLATE REDUCTASE FAMILY PROTEIN (AFU_ORTHOLOGUE AFUA_8G06820)"/>
    <property type="match status" value="1"/>
</dbReference>